<name>Q6ILD9_DROME</name>
<dbReference type="EMBL" id="BK002077">
    <property type="protein sequence ID" value="DAA02922.1"/>
    <property type="molecule type" value="Genomic_DNA"/>
</dbReference>
<reference evidence="1" key="1">
    <citation type="journal article" date="2003" name="Genome Biol.">
        <title>An integrated gene annotation and transcriptional profiling approach towards the full gene content of the Drosophila genome.</title>
        <authorList>
            <person name="Hild M."/>
            <person name="Beckmann B."/>
            <person name="Haas S.A."/>
            <person name="Koch B."/>
            <person name="Solovyev V."/>
            <person name="Busold C."/>
            <person name="Fellenberg K."/>
            <person name="Boutros M."/>
            <person name="Vingron M."/>
            <person name="Sauer F."/>
            <person name="Hoheisel J.D."/>
            <person name="Paro R."/>
        </authorList>
    </citation>
    <scope>NUCLEOTIDE SEQUENCE</scope>
</reference>
<gene>
    <name evidence="1" type="ORF">HDC09535</name>
</gene>
<evidence type="ECO:0000313" key="1">
    <source>
        <dbReference type="EMBL" id="DAA02922.1"/>
    </source>
</evidence>
<dbReference type="AlphaFoldDB" id="Q6ILD9"/>
<organism evidence="1">
    <name type="scientific">Drosophila melanogaster</name>
    <name type="common">Fruit fly</name>
    <dbReference type="NCBI Taxonomy" id="7227"/>
    <lineage>
        <taxon>Eukaryota</taxon>
        <taxon>Metazoa</taxon>
        <taxon>Ecdysozoa</taxon>
        <taxon>Arthropoda</taxon>
        <taxon>Hexapoda</taxon>
        <taxon>Insecta</taxon>
        <taxon>Pterygota</taxon>
        <taxon>Neoptera</taxon>
        <taxon>Endopterygota</taxon>
        <taxon>Diptera</taxon>
        <taxon>Brachycera</taxon>
        <taxon>Muscomorpha</taxon>
        <taxon>Ephydroidea</taxon>
        <taxon>Drosophilidae</taxon>
        <taxon>Drosophila</taxon>
        <taxon>Sophophora</taxon>
    </lineage>
</organism>
<protein>
    <submittedName>
        <fullName evidence="1">HDC09535</fullName>
    </submittedName>
</protein>
<accession>Q6ILD9</accession>
<sequence>MSFHKSDSRTPLAPTEYTGTQWNFPLAAELHFYVCRDLGIIFLNNGHSGVECRAFGRPVMTGTHILPTYYCVSEFGVRGFESMEYFFFFGCCASANVEQKIVLRGIR</sequence>
<proteinExistence type="predicted"/>